<feature type="compositionally biased region" description="Basic and acidic residues" evidence="1">
    <location>
        <begin position="536"/>
        <end position="552"/>
    </location>
</feature>
<dbReference type="Proteomes" id="UP000799438">
    <property type="component" value="Unassembled WGS sequence"/>
</dbReference>
<feature type="compositionally biased region" description="Acidic residues" evidence="1">
    <location>
        <begin position="430"/>
        <end position="457"/>
    </location>
</feature>
<dbReference type="AlphaFoldDB" id="A0A6A6BJX9"/>
<reference evidence="2" key="1">
    <citation type="journal article" date="2020" name="Stud. Mycol.">
        <title>101 Dothideomycetes genomes: a test case for predicting lifestyles and emergence of pathogens.</title>
        <authorList>
            <person name="Haridas S."/>
            <person name="Albert R."/>
            <person name="Binder M."/>
            <person name="Bloem J."/>
            <person name="Labutti K."/>
            <person name="Salamov A."/>
            <person name="Andreopoulos B."/>
            <person name="Baker S."/>
            <person name="Barry K."/>
            <person name="Bills G."/>
            <person name="Bluhm B."/>
            <person name="Cannon C."/>
            <person name="Castanera R."/>
            <person name="Culley D."/>
            <person name="Daum C."/>
            <person name="Ezra D."/>
            <person name="Gonzalez J."/>
            <person name="Henrissat B."/>
            <person name="Kuo A."/>
            <person name="Liang C."/>
            <person name="Lipzen A."/>
            <person name="Lutzoni F."/>
            <person name="Magnuson J."/>
            <person name="Mondo S."/>
            <person name="Nolan M."/>
            <person name="Ohm R."/>
            <person name="Pangilinan J."/>
            <person name="Park H.-J."/>
            <person name="Ramirez L."/>
            <person name="Alfaro M."/>
            <person name="Sun H."/>
            <person name="Tritt A."/>
            <person name="Yoshinaga Y."/>
            <person name="Zwiers L.-H."/>
            <person name="Turgeon B."/>
            <person name="Goodwin S."/>
            <person name="Spatafora J."/>
            <person name="Crous P."/>
            <person name="Grigoriev I."/>
        </authorList>
    </citation>
    <scope>NUCLEOTIDE SEQUENCE</scope>
    <source>
        <strain evidence="2">CBS 121167</strain>
    </source>
</reference>
<dbReference type="Pfam" id="PF07093">
    <property type="entry name" value="SGT1"/>
    <property type="match status" value="1"/>
</dbReference>
<dbReference type="RefSeq" id="XP_033399316.1">
    <property type="nucleotide sequence ID" value="XM_033536714.1"/>
</dbReference>
<feature type="compositionally biased region" description="Acidic residues" evidence="1">
    <location>
        <begin position="526"/>
        <end position="535"/>
    </location>
</feature>
<dbReference type="OrthoDB" id="27237at2759"/>
<evidence type="ECO:0000313" key="3">
    <source>
        <dbReference type="Proteomes" id="UP000799438"/>
    </source>
</evidence>
<dbReference type="GO" id="GO:0005634">
    <property type="term" value="C:nucleus"/>
    <property type="evidence" value="ECO:0007669"/>
    <property type="project" value="TreeGrafter"/>
</dbReference>
<gene>
    <name evidence="2" type="ORF">K452DRAFT_224835</name>
</gene>
<feature type="region of interest" description="Disordered" evidence="1">
    <location>
        <begin position="429"/>
        <end position="483"/>
    </location>
</feature>
<feature type="compositionally biased region" description="Basic and acidic residues" evidence="1">
    <location>
        <begin position="501"/>
        <end position="515"/>
    </location>
</feature>
<proteinExistence type="predicted"/>
<feature type="compositionally biased region" description="Acidic residues" evidence="1">
    <location>
        <begin position="588"/>
        <end position="603"/>
    </location>
</feature>
<dbReference type="PANTHER" id="PTHR13060">
    <property type="entry name" value="SGT1 PROTEIN HSGT1 SUPPRESSOR OF GCR2"/>
    <property type="match status" value="1"/>
</dbReference>
<sequence length="647" mass="72928">METQGSSNADFKWFGEGFDGFPKRLPEDCVEYAIYIVDAKLDADNQVREKLRSIESTANTLTKKLLKDYIWQRESFKPELHREDGRTWMLRGRTNYGDSVADEWVIVYLLRELSNQFPEAWVRVYDTDGEFLLIEAANALPKWLNPEVAENRVWINNGELRIIPLERPKPGETSGPAPGPLTVTEARSFIKAKPSELIHSPMVEEEAFYRIRNYPKEISENLHQSLITIPRNLAFILHQKPAYISAAVEAFYLRDPISLKPLKAETASGFKFPPSDLVNASVRFTKVGYAQLKSQEFLAPKIWEGELAKHDAASKDRARLEMGMKVSCGFEMLVADPQNQDKQAVREIQLLLEDIDSGDESLPMDDEIKKWSVQDDDENWMNINFEEFEKELAGKKARERSAAGLDDTGFGDKAAQENLRKMVERFESFLNDDEAGPEGAEMDDMDFDDEGEEEDSSDVSSTGEDKDASFDEEEFSKMMREMMGMPEEVYKEVMEMSLDELKKDRPELANRRAGDDASAGAQVEELSSDDEEPDENEARDFHEMMQRMEAELKAAGALDLNAQPMPDLIKGTGKGQSKGKGKQKAEEGAGEVEEVEGSDDDEVEVDLDYNLAKNLLEAFKGQGGMAGPAGNMMEAMGIKFPRDESGK</sequence>
<organism evidence="2 3">
    <name type="scientific">Aplosporella prunicola CBS 121167</name>
    <dbReference type="NCBI Taxonomy" id="1176127"/>
    <lineage>
        <taxon>Eukaryota</taxon>
        <taxon>Fungi</taxon>
        <taxon>Dikarya</taxon>
        <taxon>Ascomycota</taxon>
        <taxon>Pezizomycotina</taxon>
        <taxon>Dothideomycetes</taxon>
        <taxon>Dothideomycetes incertae sedis</taxon>
        <taxon>Botryosphaeriales</taxon>
        <taxon>Aplosporellaceae</taxon>
        <taxon>Aplosporella</taxon>
    </lineage>
</organism>
<feature type="compositionally biased region" description="Basic and acidic residues" evidence="1">
    <location>
        <begin position="463"/>
        <end position="480"/>
    </location>
</feature>
<dbReference type="PANTHER" id="PTHR13060:SF0">
    <property type="entry name" value="PROTEIN ECDYSONELESS HOMOLOG"/>
    <property type="match status" value="1"/>
</dbReference>
<accession>A0A6A6BJX9</accession>
<name>A0A6A6BJX9_9PEZI</name>
<dbReference type="GeneID" id="54294210"/>
<evidence type="ECO:0000256" key="1">
    <source>
        <dbReference type="SAM" id="MobiDB-lite"/>
    </source>
</evidence>
<dbReference type="InterPro" id="IPR010770">
    <property type="entry name" value="Ecd"/>
</dbReference>
<feature type="region of interest" description="Disordered" evidence="1">
    <location>
        <begin position="501"/>
        <end position="603"/>
    </location>
</feature>
<evidence type="ECO:0000313" key="2">
    <source>
        <dbReference type="EMBL" id="KAF2143604.1"/>
    </source>
</evidence>
<protein>
    <submittedName>
        <fullName evidence="2">Uncharacterized protein</fullName>
    </submittedName>
</protein>
<dbReference type="EMBL" id="ML995481">
    <property type="protein sequence ID" value="KAF2143604.1"/>
    <property type="molecule type" value="Genomic_DNA"/>
</dbReference>
<keyword evidence="3" id="KW-1185">Reference proteome</keyword>